<organism evidence="1 2">
    <name type="scientific">Austropuccinia psidii MF-1</name>
    <dbReference type="NCBI Taxonomy" id="1389203"/>
    <lineage>
        <taxon>Eukaryota</taxon>
        <taxon>Fungi</taxon>
        <taxon>Dikarya</taxon>
        <taxon>Basidiomycota</taxon>
        <taxon>Pucciniomycotina</taxon>
        <taxon>Pucciniomycetes</taxon>
        <taxon>Pucciniales</taxon>
        <taxon>Sphaerophragmiaceae</taxon>
        <taxon>Austropuccinia</taxon>
    </lineage>
</organism>
<name>A0A9Q3JKL2_9BASI</name>
<sequence>MGDAIREPYDDYQDPRGEFLVEYQEEIHIGNEDIQLEAGIPQDTANKNLCKHTQDTQTFLVTPTKGMEYMHGTARMMTVCFDNPQNPFINEGGANFSIVAKHSLNKHFQNWEKQLLPTKAKKLKIESGKMKAIGKIIKEIVIAHRKGNIRLNPEFACLMMPIYRDSYWEKTTKACMALIFATVRAGTLL</sequence>
<dbReference type="Proteomes" id="UP000765509">
    <property type="component" value="Unassembled WGS sequence"/>
</dbReference>
<evidence type="ECO:0000313" key="1">
    <source>
        <dbReference type="EMBL" id="MBW0563245.1"/>
    </source>
</evidence>
<dbReference type="EMBL" id="AVOT02073951">
    <property type="protein sequence ID" value="MBW0563245.1"/>
    <property type="molecule type" value="Genomic_DNA"/>
</dbReference>
<dbReference type="AlphaFoldDB" id="A0A9Q3JKL2"/>
<proteinExistence type="predicted"/>
<protein>
    <submittedName>
        <fullName evidence="1">Uncharacterized protein</fullName>
    </submittedName>
</protein>
<comment type="caution">
    <text evidence="1">The sequence shown here is derived from an EMBL/GenBank/DDBJ whole genome shotgun (WGS) entry which is preliminary data.</text>
</comment>
<accession>A0A9Q3JKL2</accession>
<reference evidence="1" key="1">
    <citation type="submission" date="2021-03" db="EMBL/GenBank/DDBJ databases">
        <title>Draft genome sequence of rust myrtle Austropuccinia psidii MF-1, a brazilian biotype.</title>
        <authorList>
            <person name="Quecine M.C."/>
            <person name="Pachon D.M.R."/>
            <person name="Bonatelli M.L."/>
            <person name="Correr F.H."/>
            <person name="Franceschini L.M."/>
            <person name="Leite T.F."/>
            <person name="Margarido G.R.A."/>
            <person name="Almeida C.A."/>
            <person name="Ferrarezi J.A."/>
            <person name="Labate C.A."/>
        </authorList>
    </citation>
    <scope>NUCLEOTIDE SEQUENCE</scope>
    <source>
        <strain evidence="1">MF-1</strain>
    </source>
</reference>
<evidence type="ECO:0000313" key="2">
    <source>
        <dbReference type="Proteomes" id="UP000765509"/>
    </source>
</evidence>
<keyword evidence="2" id="KW-1185">Reference proteome</keyword>
<gene>
    <name evidence="1" type="ORF">O181_102960</name>
</gene>